<dbReference type="Proteomes" id="UP000807306">
    <property type="component" value="Unassembled WGS sequence"/>
</dbReference>
<name>A0A9P6EQ33_9AGAR</name>
<evidence type="ECO:0000313" key="1">
    <source>
        <dbReference type="EMBL" id="KAF9533310.1"/>
    </source>
</evidence>
<evidence type="ECO:0000313" key="2">
    <source>
        <dbReference type="Proteomes" id="UP000807306"/>
    </source>
</evidence>
<sequence length="206" mass="23024">MDISHSGVASLRLQTWVYRISTLEMSRRIEMMVKGGVQESKPAVAICSCAGILQNFLLRKEISGELAVSPEHFVRISLECVVTIKQRRSVSQTTFARRANILARSWSGRHIKTCFKGSTIDSDTQSMRLMFVQCADWLKRAKTKEESVTMQAQPVGIMKKEPIPGIQIRSYRGSTTVLAIEHQVHGTGSGLSQSLLHRVFQFSKGV</sequence>
<dbReference type="AlphaFoldDB" id="A0A9P6EQ33"/>
<comment type="caution">
    <text evidence="1">The sequence shown here is derived from an EMBL/GenBank/DDBJ whole genome shotgun (WGS) entry which is preliminary data.</text>
</comment>
<reference evidence="1" key="1">
    <citation type="submission" date="2020-11" db="EMBL/GenBank/DDBJ databases">
        <authorList>
            <consortium name="DOE Joint Genome Institute"/>
            <person name="Ahrendt S."/>
            <person name="Riley R."/>
            <person name="Andreopoulos W."/>
            <person name="Labutti K."/>
            <person name="Pangilinan J."/>
            <person name="Ruiz-Duenas F.J."/>
            <person name="Barrasa J.M."/>
            <person name="Sanchez-Garcia M."/>
            <person name="Camarero S."/>
            <person name="Miyauchi S."/>
            <person name="Serrano A."/>
            <person name="Linde D."/>
            <person name="Babiker R."/>
            <person name="Drula E."/>
            <person name="Ayuso-Fernandez I."/>
            <person name="Pacheco R."/>
            <person name="Padilla G."/>
            <person name="Ferreira P."/>
            <person name="Barriuso J."/>
            <person name="Kellner H."/>
            <person name="Castanera R."/>
            <person name="Alfaro M."/>
            <person name="Ramirez L."/>
            <person name="Pisabarro A.G."/>
            <person name="Kuo A."/>
            <person name="Tritt A."/>
            <person name="Lipzen A."/>
            <person name="He G."/>
            <person name="Yan M."/>
            <person name="Ng V."/>
            <person name="Cullen D."/>
            <person name="Martin F."/>
            <person name="Rosso M.-N."/>
            <person name="Henrissat B."/>
            <person name="Hibbett D."/>
            <person name="Martinez A.T."/>
            <person name="Grigoriev I.V."/>
        </authorList>
    </citation>
    <scope>NUCLEOTIDE SEQUENCE</scope>
    <source>
        <strain evidence="1">CBS 506.95</strain>
    </source>
</reference>
<gene>
    <name evidence="1" type="ORF">CPB83DRAFT_846229</name>
</gene>
<dbReference type="EMBL" id="MU157829">
    <property type="protein sequence ID" value="KAF9533310.1"/>
    <property type="molecule type" value="Genomic_DNA"/>
</dbReference>
<keyword evidence="2" id="KW-1185">Reference proteome</keyword>
<organism evidence="1 2">
    <name type="scientific">Crepidotus variabilis</name>
    <dbReference type="NCBI Taxonomy" id="179855"/>
    <lineage>
        <taxon>Eukaryota</taxon>
        <taxon>Fungi</taxon>
        <taxon>Dikarya</taxon>
        <taxon>Basidiomycota</taxon>
        <taxon>Agaricomycotina</taxon>
        <taxon>Agaricomycetes</taxon>
        <taxon>Agaricomycetidae</taxon>
        <taxon>Agaricales</taxon>
        <taxon>Agaricineae</taxon>
        <taxon>Crepidotaceae</taxon>
        <taxon>Crepidotus</taxon>
    </lineage>
</organism>
<protein>
    <submittedName>
        <fullName evidence="1">Uncharacterized protein</fullName>
    </submittedName>
</protein>
<proteinExistence type="predicted"/>
<accession>A0A9P6EQ33</accession>